<organism evidence="1 2">
    <name type="scientific">Aspergillus lucknowensis</name>
    <dbReference type="NCBI Taxonomy" id="176173"/>
    <lineage>
        <taxon>Eukaryota</taxon>
        <taxon>Fungi</taxon>
        <taxon>Dikarya</taxon>
        <taxon>Ascomycota</taxon>
        <taxon>Pezizomycotina</taxon>
        <taxon>Eurotiomycetes</taxon>
        <taxon>Eurotiomycetidae</taxon>
        <taxon>Eurotiales</taxon>
        <taxon>Aspergillaceae</taxon>
        <taxon>Aspergillus</taxon>
        <taxon>Aspergillus subgen. Nidulantes</taxon>
    </lineage>
</organism>
<comment type="caution">
    <text evidence="1">The sequence shown here is derived from an EMBL/GenBank/DDBJ whole genome shotgun (WGS) entry which is preliminary data.</text>
</comment>
<evidence type="ECO:0000313" key="2">
    <source>
        <dbReference type="Proteomes" id="UP001610432"/>
    </source>
</evidence>
<dbReference type="Proteomes" id="UP001610432">
    <property type="component" value="Unassembled WGS sequence"/>
</dbReference>
<gene>
    <name evidence="1" type="ORF">BJX67DRAFT_348903</name>
</gene>
<accession>A0ABR4LX88</accession>
<evidence type="ECO:0000313" key="1">
    <source>
        <dbReference type="EMBL" id="KAL2869150.1"/>
    </source>
</evidence>
<reference evidence="1 2" key="1">
    <citation type="submission" date="2024-07" db="EMBL/GenBank/DDBJ databases">
        <title>Section-level genome sequencing and comparative genomics of Aspergillus sections Usti and Cavernicolus.</title>
        <authorList>
            <consortium name="Lawrence Berkeley National Laboratory"/>
            <person name="Nybo J.L."/>
            <person name="Vesth T.C."/>
            <person name="Theobald S."/>
            <person name="Frisvad J.C."/>
            <person name="Larsen T.O."/>
            <person name="Kjaerboelling I."/>
            <person name="Rothschild-Mancinelli K."/>
            <person name="Lyhne E.K."/>
            <person name="Kogle M.E."/>
            <person name="Barry K."/>
            <person name="Clum A."/>
            <person name="Na H."/>
            <person name="Ledsgaard L."/>
            <person name="Lin J."/>
            <person name="Lipzen A."/>
            <person name="Kuo A."/>
            <person name="Riley R."/>
            <person name="Mondo S."/>
            <person name="Labutti K."/>
            <person name="Haridas S."/>
            <person name="Pangalinan J."/>
            <person name="Salamov A.A."/>
            <person name="Simmons B.A."/>
            <person name="Magnuson J.K."/>
            <person name="Chen J."/>
            <person name="Drula E."/>
            <person name="Henrissat B."/>
            <person name="Wiebenga A."/>
            <person name="Lubbers R.J."/>
            <person name="Gomes A.C."/>
            <person name="Macurrencykelacurrency M.R."/>
            <person name="Stajich J."/>
            <person name="Grigoriev I.V."/>
            <person name="Mortensen U.H."/>
            <person name="De Vries R.P."/>
            <person name="Baker S.E."/>
            <person name="Andersen M.R."/>
        </authorList>
    </citation>
    <scope>NUCLEOTIDE SEQUENCE [LARGE SCALE GENOMIC DNA]</scope>
    <source>
        <strain evidence="1 2">CBS 449.75</strain>
    </source>
</reference>
<keyword evidence="2" id="KW-1185">Reference proteome</keyword>
<sequence>MHTNPDNLKGPIFLPFFKTTPFKNKCRQQTADRSPKLPRDPLPASCDALRSQHPCRGAQQIPLRRPWEAPDQGLGDCDDATLQGWWFLLGCRPRRTPTSLTGHGIGEIVKCQPDGRSHWTSQPSGNWPGIECRSLVALCPDPWTSSVSSLSGLVTVMVGVDWSTSTRRT</sequence>
<dbReference type="GeneID" id="98143764"/>
<protein>
    <submittedName>
        <fullName evidence="1">Uncharacterized protein</fullName>
    </submittedName>
</protein>
<proteinExistence type="predicted"/>
<name>A0ABR4LX88_9EURO</name>
<dbReference type="EMBL" id="JBFXLQ010000011">
    <property type="protein sequence ID" value="KAL2869150.1"/>
    <property type="molecule type" value="Genomic_DNA"/>
</dbReference>
<dbReference type="RefSeq" id="XP_070888129.1">
    <property type="nucleotide sequence ID" value="XM_071028692.1"/>
</dbReference>